<dbReference type="EMBL" id="MLJW01000039">
    <property type="protein sequence ID" value="OIR07103.1"/>
    <property type="molecule type" value="Genomic_DNA"/>
</dbReference>
<evidence type="ECO:0000259" key="1">
    <source>
        <dbReference type="PROSITE" id="PS51833"/>
    </source>
</evidence>
<proteinExistence type="predicted"/>
<dbReference type="PANTHER" id="PTHR33525:SF6">
    <property type="entry name" value="HDOD DOMAIN-CONTAINING PROTEIN"/>
    <property type="match status" value="1"/>
</dbReference>
<dbReference type="Pfam" id="PF08668">
    <property type="entry name" value="HDOD"/>
    <property type="match status" value="1"/>
</dbReference>
<protein>
    <submittedName>
        <fullName evidence="2">HDOD domain protein</fullName>
    </submittedName>
</protein>
<dbReference type="AlphaFoldDB" id="A0A1J5SFB1"/>
<accession>A0A1J5SFB1</accession>
<dbReference type="Gene3D" id="1.10.3210.10">
    <property type="entry name" value="Hypothetical protein af1432"/>
    <property type="match status" value="1"/>
</dbReference>
<dbReference type="InterPro" id="IPR052340">
    <property type="entry name" value="RNase_Y/CdgJ"/>
</dbReference>
<gene>
    <name evidence="2" type="ORF">GALL_106900</name>
</gene>
<comment type="caution">
    <text evidence="2">The sequence shown here is derived from an EMBL/GenBank/DDBJ whole genome shotgun (WGS) entry which is preliminary data.</text>
</comment>
<evidence type="ECO:0000313" key="2">
    <source>
        <dbReference type="EMBL" id="OIR07103.1"/>
    </source>
</evidence>
<feature type="domain" description="HDOD" evidence="1">
    <location>
        <begin position="19"/>
        <end position="214"/>
    </location>
</feature>
<dbReference type="InterPro" id="IPR013976">
    <property type="entry name" value="HDOD"/>
</dbReference>
<reference evidence="2" key="1">
    <citation type="submission" date="2016-10" db="EMBL/GenBank/DDBJ databases">
        <title>Sequence of Gallionella enrichment culture.</title>
        <authorList>
            <person name="Poehlein A."/>
            <person name="Muehling M."/>
            <person name="Daniel R."/>
        </authorList>
    </citation>
    <scope>NUCLEOTIDE SEQUENCE</scope>
</reference>
<sequence>MTVELDKAMKELGAKGIKIPPQPKVLRDLRELLASNDFGVRKLTRVILGDPGIAALLFKAAGSPVFRRDKKFSSLEQVVMVVGAKQTFNLVQAIALSSAVSGRRRKALDIFWTRSQDVAQLAATIAEERVSVCNIFPDQAYLAGMFLECGVPILMQRFPEYCEALHLENANCWPNLTEEDARFDVDHCSIGYLVARHWNLPDFVCAAIRYHHELPSEELGATGTLVAILQLAIHFYQRISRVDDPLWPKVRIPVMAELGLHLDFEQEYFEEISERFLDGR</sequence>
<name>A0A1J5SFB1_9ZZZZ</name>
<organism evidence="2">
    <name type="scientific">mine drainage metagenome</name>
    <dbReference type="NCBI Taxonomy" id="410659"/>
    <lineage>
        <taxon>unclassified sequences</taxon>
        <taxon>metagenomes</taxon>
        <taxon>ecological metagenomes</taxon>
    </lineage>
</organism>
<dbReference type="PROSITE" id="PS51833">
    <property type="entry name" value="HDOD"/>
    <property type="match status" value="1"/>
</dbReference>
<dbReference type="PANTHER" id="PTHR33525">
    <property type="match status" value="1"/>
</dbReference>
<dbReference type="SUPFAM" id="SSF109604">
    <property type="entry name" value="HD-domain/PDEase-like"/>
    <property type="match status" value="1"/>
</dbReference>